<dbReference type="EMBL" id="LUGG01000002">
    <property type="protein sequence ID" value="OBZ77719.1"/>
    <property type="molecule type" value="Genomic_DNA"/>
</dbReference>
<reference evidence="3 4" key="1">
    <citation type="submission" date="2016-03" db="EMBL/GenBank/DDBJ databases">
        <title>Whole genome sequencing of Grifola frondosa 9006-11.</title>
        <authorList>
            <person name="Min B."/>
            <person name="Park H."/>
            <person name="Kim J.-G."/>
            <person name="Cho H."/>
            <person name="Oh Y.-L."/>
            <person name="Kong W.-S."/>
            <person name="Choi I.-G."/>
        </authorList>
    </citation>
    <scope>NUCLEOTIDE SEQUENCE [LARGE SCALE GENOMIC DNA]</scope>
    <source>
        <strain evidence="3 4">9006-11</strain>
    </source>
</reference>
<evidence type="ECO:0000256" key="1">
    <source>
        <dbReference type="SAM" id="Coils"/>
    </source>
</evidence>
<keyword evidence="1" id="KW-0175">Coiled coil</keyword>
<name>A0A1C7MMN7_GRIFR</name>
<dbReference type="OMA" id="NIGNHAM"/>
<evidence type="ECO:0000256" key="2">
    <source>
        <dbReference type="SAM" id="MobiDB-lite"/>
    </source>
</evidence>
<feature type="compositionally biased region" description="Pro residues" evidence="2">
    <location>
        <begin position="119"/>
        <end position="131"/>
    </location>
</feature>
<feature type="compositionally biased region" description="Polar residues" evidence="2">
    <location>
        <begin position="303"/>
        <end position="313"/>
    </location>
</feature>
<protein>
    <submittedName>
        <fullName evidence="3">Uncharacterized protein</fullName>
    </submittedName>
</protein>
<comment type="caution">
    <text evidence="3">The sequence shown here is derived from an EMBL/GenBank/DDBJ whole genome shotgun (WGS) entry which is preliminary data.</text>
</comment>
<keyword evidence="4" id="KW-1185">Reference proteome</keyword>
<evidence type="ECO:0000313" key="4">
    <source>
        <dbReference type="Proteomes" id="UP000092993"/>
    </source>
</evidence>
<accession>A0A1C7MMN7</accession>
<organism evidence="3 4">
    <name type="scientific">Grifola frondosa</name>
    <name type="common">Maitake</name>
    <name type="synonym">Polyporus frondosus</name>
    <dbReference type="NCBI Taxonomy" id="5627"/>
    <lineage>
        <taxon>Eukaryota</taxon>
        <taxon>Fungi</taxon>
        <taxon>Dikarya</taxon>
        <taxon>Basidiomycota</taxon>
        <taxon>Agaricomycotina</taxon>
        <taxon>Agaricomycetes</taxon>
        <taxon>Polyporales</taxon>
        <taxon>Grifolaceae</taxon>
        <taxon>Grifola</taxon>
    </lineage>
</organism>
<feature type="region of interest" description="Disordered" evidence="2">
    <location>
        <begin position="115"/>
        <end position="150"/>
    </location>
</feature>
<dbReference type="Proteomes" id="UP000092993">
    <property type="component" value="Unassembled WGS sequence"/>
</dbReference>
<sequence>MNSPPNYKYNDIKRCHWYDDNGRPYRRIHGGQGCFRPIHCTFAHPFEKELWEIAFDGGDPPLHLLADEERRLESHPEALQSNASVGTAISGIVAKGKQTSISLDPKLEDYGSTPALAFQPPPPLTPAPPLPDTTDEAPTSMDVPVAPHERSPELVPADENLKMWMRCVQLLSEAVTLHQKYLALDRELYDRGRLANIAPFCGLSESDRANLQAYMDSLESQRADKAKALNALVARLAEAKSDFWPIPSGKRTAMPGGEMKEAAEKLDSLEAPIVELRHTLATIQSDIHRILSAVPSDQEPGTEPTQDGTSVDQPQRRSAVPVVLPEEVEKIYDMLLEMEDRLSDLENDLLQHDNDMADEMNELITERIHILKLALPPPAPRRRQISQEQLRAMEALEQSIAVSEEQVAALTQDMAELSSHSEAVNAENANLKLENELLRKQIQMLRQRDEELDRMQGELRALNTAVSTYISTDAVPPLHVPSADELLQGVMPYLAQSVRTLINPYLLHHRGEIQECLRAQSAEVESQVTSKLVVTQQMVEAIHSWVNRLGGSGGAAAGPRTHA</sequence>
<dbReference type="AlphaFoldDB" id="A0A1C7MMN7"/>
<proteinExistence type="predicted"/>
<feature type="coiled-coil region" evidence="1">
    <location>
        <begin position="328"/>
        <end position="362"/>
    </location>
</feature>
<dbReference type="STRING" id="5627.A0A1C7MMN7"/>
<evidence type="ECO:0000313" key="3">
    <source>
        <dbReference type="EMBL" id="OBZ77719.1"/>
    </source>
</evidence>
<dbReference type="OrthoDB" id="2749714at2759"/>
<feature type="coiled-coil region" evidence="1">
    <location>
        <begin position="386"/>
        <end position="465"/>
    </location>
</feature>
<feature type="region of interest" description="Disordered" evidence="2">
    <location>
        <begin position="294"/>
        <end position="318"/>
    </location>
</feature>
<gene>
    <name evidence="3" type="ORF">A0H81_02621</name>
</gene>